<dbReference type="EMBL" id="FTOR01000007">
    <property type="protein sequence ID" value="SIT27949.1"/>
    <property type="molecule type" value="Genomic_DNA"/>
</dbReference>
<organism evidence="1 2">
    <name type="scientific">Filimonas lacunae</name>
    <dbReference type="NCBI Taxonomy" id="477680"/>
    <lineage>
        <taxon>Bacteria</taxon>
        <taxon>Pseudomonadati</taxon>
        <taxon>Bacteroidota</taxon>
        <taxon>Chitinophagia</taxon>
        <taxon>Chitinophagales</taxon>
        <taxon>Chitinophagaceae</taxon>
        <taxon>Filimonas</taxon>
    </lineage>
</organism>
<dbReference type="SUPFAM" id="SSF51161">
    <property type="entry name" value="Trimeric LpxA-like enzymes"/>
    <property type="match status" value="1"/>
</dbReference>
<dbReference type="InterPro" id="IPR001451">
    <property type="entry name" value="Hexapep"/>
</dbReference>
<dbReference type="InterPro" id="IPR011004">
    <property type="entry name" value="Trimer_LpxA-like_sf"/>
</dbReference>
<dbReference type="GO" id="GO:0016740">
    <property type="term" value="F:transferase activity"/>
    <property type="evidence" value="ECO:0007669"/>
    <property type="project" value="UniProtKB-KW"/>
</dbReference>
<gene>
    <name evidence="1" type="ORF">SAMN05421788_107357</name>
</gene>
<dbReference type="Gene3D" id="2.160.10.10">
    <property type="entry name" value="Hexapeptide repeat proteins"/>
    <property type="match status" value="1"/>
</dbReference>
<protein>
    <submittedName>
        <fullName evidence="1">Transferase hexapeptide (Six repeat-containing protein)</fullName>
    </submittedName>
</protein>
<dbReference type="InterPro" id="IPR051159">
    <property type="entry name" value="Hexapeptide_acetyltransf"/>
</dbReference>
<name>A0A173MGH6_9BACT</name>
<keyword evidence="1" id="KW-0808">Transferase</keyword>
<dbReference type="PANTHER" id="PTHR23416:SF78">
    <property type="entry name" value="LIPOPOLYSACCHARIDE BIOSYNTHESIS O-ACETYL TRANSFERASE WBBJ-RELATED"/>
    <property type="match status" value="1"/>
</dbReference>
<keyword evidence="2" id="KW-1185">Reference proteome</keyword>
<dbReference type="KEGG" id="fln:FLA_2722"/>
<dbReference type="Proteomes" id="UP000186917">
    <property type="component" value="Unassembled WGS sequence"/>
</dbReference>
<dbReference type="Pfam" id="PF00132">
    <property type="entry name" value="Hexapep"/>
    <property type="match status" value="1"/>
</dbReference>
<evidence type="ECO:0000313" key="2">
    <source>
        <dbReference type="Proteomes" id="UP000186917"/>
    </source>
</evidence>
<dbReference type="AlphaFoldDB" id="A0A173MGH6"/>
<sequence>MSIFVICHKLVIGDDCVISWNCQFLDEDFHSITYEGKQNKPAEIIIGNHVWVGCDVKIYKGTVIPSGCVIAAGSIVRGVFTQENSLIGGNPAKNIKPAISWA</sequence>
<dbReference type="PANTHER" id="PTHR23416">
    <property type="entry name" value="SIALIC ACID SYNTHASE-RELATED"/>
    <property type="match status" value="1"/>
</dbReference>
<accession>A0A173MGH6</accession>
<reference evidence="2" key="1">
    <citation type="submission" date="2017-01" db="EMBL/GenBank/DDBJ databases">
        <authorList>
            <person name="Varghese N."/>
            <person name="Submissions S."/>
        </authorList>
    </citation>
    <scope>NUCLEOTIDE SEQUENCE [LARGE SCALE GENOMIC DNA]</scope>
    <source>
        <strain evidence="2">DSM 21054</strain>
    </source>
</reference>
<dbReference type="RefSeq" id="WP_076381008.1">
    <property type="nucleotide sequence ID" value="NZ_AP017422.1"/>
</dbReference>
<proteinExistence type="predicted"/>
<evidence type="ECO:0000313" key="1">
    <source>
        <dbReference type="EMBL" id="SIT27949.1"/>
    </source>
</evidence>